<evidence type="ECO:0000313" key="3">
    <source>
        <dbReference type="Proteomes" id="UP000503117"/>
    </source>
</evidence>
<dbReference type="InterPro" id="IPR010982">
    <property type="entry name" value="Lambda_DNA-bd_dom_sf"/>
</dbReference>
<reference evidence="2 3" key="1">
    <citation type="submission" date="2020-04" db="EMBL/GenBank/DDBJ databases">
        <title>Genome sequencing of novel species.</title>
        <authorList>
            <person name="Heo J."/>
            <person name="Kim S.-J."/>
            <person name="Kim J.-S."/>
            <person name="Hong S.-B."/>
            <person name="Kwon S.-W."/>
        </authorList>
    </citation>
    <scope>NUCLEOTIDE SEQUENCE [LARGE SCALE GENOMIC DNA]</scope>
    <source>
        <strain evidence="2 3">AF9R3</strain>
    </source>
</reference>
<dbReference type="EMBL" id="CP051684">
    <property type="protein sequence ID" value="QJD94175.1"/>
    <property type="molecule type" value="Genomic_DNA"/>
</dbReference>
<proteinExistence type="predicted"/>
<dbReference type="SUPFAM" id="SSF47413">
    <property type="entry name" value="lambda repressor-like DNA-binding domains"/>
    <property type="match status" value="1"/>
</dbReference>
<dbReference type="Gene3D" id="1.10.260.40">
    <property type="entry name" value="lambda repressor-like DNA-binding domains"/>
    <property type="match status" value="1"/>
</dbReference>
<protein>
    <submittedName>
        <fullName evidence="2">Helix-turn-helix transcriptional regulator</fullName>
    </submittedName>
</protein>
<name>A0ABX6MIK8_9BURK</name>
<sequence>MDRSYYARVEAGRTNTSLDTLDKIRGLLFITVPRFPTLVEEVGRRISVAREGRFSQEALSEAAGLGLFYVGRVERGVTNPGLDQIEAIGTALGISSLDLLAL</sequence>
<feature type="domain" description="HTH cro/C1-type" evidence="1">
    <location>
        <begin position="1"/>
        <end position="35"/>
    </location>
</feature>
<evidence type="ECO:0000313" key="2">
    <source>
        <dbReference type="EMBL" id="QJD94175.1"/>
    </source>
</evidence>
<dbReference type="PROSITE" id="PS50943">
    <property type="entry name" value="HTH_CROC1"/>
    <property type="match status" value="2"/>
</dbReference>
<dbReference type="Pfam" id="PF01381">
    <property type="entry name" value="HTH_3"/>
    <property type="match status" value="1"/>
</dbReference>
<accession>A0ABX6MIK8</accession>
<dbReference type="CDD" id="cd00093">
    <property type="entry name" value="HTH_XRE"/>
    <property type="match status" value="1"/>
</dbReference>
<evidence type="ECO:0000259" key="1">
    <source>
        <dbReference type="PROSITE" id="PS50943"/>
    </source>
</evidence>
<dbReference type="InterPro" id="IPR001387">
    <property type="entry name" value="Cro/C1-type_HTH"/>
</dbReference>
<feature type="domain" description="HTH cro/C1-type" evidence="1">
    <location>
        <begin position="55"/>
        <end position="100"/>
    </location>
</feature>
<dbReference type="SMART" id="SM00530">
    <property type="entry name" value="HTH_XRE"/>
    <property type="match status" value="1"/>
</dbReference>
<gene>
    <name evidence="2" type="ORF">HH213_17270</name>
</gene>
<organism evidence="2 3">
    <name type="scientific">Duganella dendranthematis</name>
    <dbReference type="NCBI Taxonomy" id="2728021"/>
    <lineage>
        <taxon>Bacteria</taxon>
        <taxon>Pseudomonadati</taxon>
        <taxon>Pseudomonadota</taxon>
        <taxon>Betaproteobacteria</taxon>
        <taxon>Burkholderiales</taxon>
        <taxon>Oxalobacteraceae</taxon>
        <taxon>Telluria group</taxon>
        <taxon>Duganella</taxon>
    </lineage>
</organism>
<keyword evidence="3" id="KW-1185">Reference proteome</keyword>
<dbReference type="Proteomes" id="UP000503117">
    <property type="component" value="Chromosome"/>
</dbReference>